<evidence type="ECO:0000313" key="4">
    <source>
        <dbReference type="EMBL" id="KIO09862.1"/>
    </source>
</evidence>
<feature type="compositionally biased region" description="Basic and acidic residues" evidence="2">
    <location>
        <begin position="13"/>
        <end position="29"/>
    </location>
</feature>
<dbReference type="GO" id="GO:0051016">
    <property type="term" value="P:barbed-end actin filament capping"/>
    <property type="evidence" value="ECO:0007669"/>
    <property type="project" value="TreeGrafter"/>
</dbReference>
<dbReference type="InterPro" id="IPR057226">
    <property type="entry name" value="DUF7904"/>
</dbReference>
<dbReference type="PANTHER" id="PTHR11977:SF51">
    <property type="entry name" value="PROTEIN FLIGHTLESS-1 HOMOLOG"/>
    <property type="match status" value="1"/>
</dbReference>
<feature type="compositionally biased region" description="Polar residues" evidence="2">
    <location>
        <begin position="128"/>
        <end position="150"/>
    </location>
</feature>
<dbReference type="AlphaFoldDB" id="A0A0C3KJW8"/>
<dbReference type="Gene3D" id="3.40.20.10">
    <property type="entry name" value="Severin"/>
    <property type="match status" value="1"/>
</dbReference>
<dbReference type="InterPro" id="IPR029006">
    <property type="entry name" value="ADF-H/Gelsolin-like_dom_sf"/>
</dbReference>
<feature type="compositionally biased region" description="Polar residues" evidence="2">
    <location>
        <begin position="350"/>
        <end position="359"/>
    </location>
</feature>
<keyword evidence="5" id="KW-1185">Reference proteome</keyword>
<feature type="compositionally biased region" description="Polar residues" evidence="2">
    <location>
        <begin position="268"/>
        <end position="281"/>
    </location>
</feature>
<feature type="domain" description="DUF7904" evidence="3">
    <location>
        <begin position="781"/>
        <end position="860"/>
    </location>
</feature>
<keyword evidence="1" id="KW-0677">Repeat</keyword>
<feature type="compositionally biased region" description="Polar residues" evidence="2">
    <location>
        <begin position="165"/>
        <end position="190"/>
    </location>
</feature>
<dbReference type="GO" id="GO:0015629">
    <property type="term" value="C:actin cytoskeleton"/>
    <property type="evidence" value="ECO:0007669"/>
    <property type="project" value="TreeGrafter"/>
</dbReference>
<reference evidence="4 5" key="1">
    <citation type="submission" date="2014-04" db="EMBL/GenBank/DDBJ databases">
        <authorList>
            <consortium name="DOE Joint Genome Institute"/>
            <person name="Kuo A."/>
            <person name="Kohler A."/>
            <person name="Costa M.D."/>
            <person name="Nagy L.G."/>
            <person name="Floudas D."/>
            <person name="Copeland A."/>
            <person name="Barry K.W."/>
            <person name="Cichocki N."/>
            <person name="Veneault-Fourrey C."/>
            <person name="LaButti K."/>
            <person name="Lindquist E.A."/>
            <person name="Lipzen A."/>
            <person name="Lundell T."/>
            <person name="Morin E."/>
            <person name="Murat C."/>
            <person name="Sun H."/>
            <person name="Tunlid A."/>
            <person name="Henrissat B."/>
            <person name="Grigoriev I.V."/>
            <person name="Hibbett D.S."/>
            <person name="Martin F."/>
            <person name="Nordberg H.P."/>
            <person name="Cantor M.N."/>
            <person name="Hua S.X."/>
        </authorList>
    </citation>
    <scope>NUCLEOTIDE SEQUENCE [LARGE SCALE GENOMIC DNA]</scope>
    <source>
        <strain evidence="4 5">Marx 270</strain>
    </source>
</reference>
<name>A0A0C3KJW8_PISTI</name>
<dbReference type="InterPro" id="IPR007122">
    <property type="entry name" value="Villin/Gelsolin"/>
</dbReference>
<feature type="region of interest" description="Disordered" evidence="2">
    <location>
        <begin position="65"/>
        <end position="86"/>
    </location>
</feature>
<dbReference type="InParanoid" id="A0A0C3KJW8"/>
<dbReference type="HOGENOM" id="CLU_003265_0_0_1"/>
<evidence type="ECO:0000256" key="1">
    <source>
        <dbReference type="ARBA" id="ARBA00022737"/>
    </source>
</evidence>
<evidence type="ECO:0000259" key="3">
    <source>
        <dbReference type="Pfam" id="PF25480"/>
    </source>
</evidence>
<reference evidence="5" key="2">
    <citation type="submission" date="2015-01" db="EMBL/GenBank/DDBJ databases">
        <title>Evolutionary Origins and Diversification of the Mycorrhizal Mutualists.</title>
        <authorList>
            <consortium name="DOE Joint Genome Institute"/>
            <consortium name="Mycorrhizal Genomics Consortium"/>
            <person name="Kohler A."/>
            <person name="Kuo A."/>
            <person name="Nagy L.G."/>
            <person name="Floudas D."/>
            <person name="Copeland A."/>
            <person name="Barry K.W."/>
            <person name="Cichocki N."/>
            <person name="Veneault-Fourrey C."/>
            <person name="LaButti K."/>
            <person name="Lindquist E.A."/>
            <person name="Lipzen A."/>
            <person name="Lundell T."/>
            <person name="Morin E."/>
            <person name="Murat C."/>
            <person name="Riley R."/>
            <person name="Ohm R."/>
            <person name="Sun H."/>
            <person name="Tunlid A."/>
            <person name="Henrissat B."/>
            <person name="Grigoriev I.V."/>
            <person name="Hibbett D.S."/>
            <person name="Martin F."/>
        </authorList>
    </citation>
    <scope>NUCLEOTIDE SEQUENCE [LARGE SCALE GENOMIC DNA]</scope>
    <source>
        <strain evidence="5">Marx 270</strain>
    </source>
</reference>
<dbReference type="GO" id="GO:0005546">
    <property type="term" value="F:phosphatidylinositol-4,5-bisphosphate binding"/>
    <property type="evidence" value="ECO:0007669"/>
    <property type="project" value="TreeGrafter"/>
</dbReference>
<proteinExistence type="predicted"/>
<protein>
    <recommendedName>
        <fullName evidence="3">DUF7904 domain-containing protein</fullName>
    </recommendedName>
</protein>
<feature type="compositionally biased region" description="Basic and acidic residues" evidence="2">
    <location>
        <begin position="660"/>
        <end position="671"/>
    </location>
</feature>
<gene>
    <name evidence="4" type="ORF">M404DRAFT_215928</name>
</gene>
<dbReference type="GO" id="GO:0051015">
    <property type="term" value="F:actin filament binding"/>
    <property type="evidence" value="ECO:0007669"/>
    <property type="project" value="InterPro"/>
</dbReference>
<feature type="region of interest" description="Disordered" evidence="2">
    <location>
        <begin position="1"/>
        <end position="29"/>
    </location>
</feature>
<dbReference type="SUPFAM" id="SSF55753">
    <property type="entry name" value="Actin depolymerizing proteins"/>
    <property type="match status" value="1"/>
</dbReference>
<evidence type="ECO:0000256" key="2">
    <source>
        <dbReference type="SAM" id="MobiDB-lite"/>
    </source>
</evidence>
<feature type="region of interest" description="Disordered" evidence="2">
    <location>
        <begin position="337"/>
        <end position="371"/>
    </location>
</feature>
<dbReference type="GO" id="GO:0005737">
    <property type="term" value="C:cytoplasm"/>
    <property type="evidence" value="ECO:0007669"/>
    <property type="project" value="TreeGrafter"/>
</dbReference>
<dbReference type="GO" id="GO:0008154">
    <property type="term" value="P:actin polymerization or depolymerization"/>
    <property type="evidence" value="ECO:0007669"/>
    <property type="project" value="TreeGrafter"/>
</dbReference>
<feature type="region of interest" description="Disordered" evidence="2">
    <location>
        <begin position="463"/>
        <end position="499"/>
    </location>
</feature>
<dbReference type="Proteomes" id="UP000054217">
    <property type="component" value="Unassembled WGS sequence"/>
</dbReference>
<feature type="region of interest" description="Disordered" evidence="2">
    <location>
        <begin position="634"/>
        <end position="686"/>
    </location>
</feature>
<dbReference type="GO" id="GO:0051014">
    <property type="term" value="P:actin filament severing"/>
    <property type="evidence" value="ECO:0007669"/>
    <property type="project" value="TreeGrafter"/>
</dbReference>
<dbReference type="PANTHER" id="PTHR11977">
    <property type="entry name" value="VILLIN"/>
    <property type="match status" value="1"/>
</dbReference>
<dbReference type="OrthoDB" id="6375767at2759"/>
<feature type="region of interest" description="Disordered" evidence="2">
    <location>
        <begin position="124"/>
        <end position="284"/>
    </location>
</feature>
<dbReference type="EMBL" id="KN831953">
    <property type="protein sequence ID" value="KIO09862.1"/>
    <property type="molecule type" value="Genomic_DNA"/>
</dbReference>
<organism evidence="4 5">
    <name type="scientific">Pisolithus tinctorius Marx 270</name>
    <dbReference type="NCBI Taxonomy" id="870435"/>
    <lineage>
        <taxon>Eukaryota</taxon>
        <taxon>Fungi</taxon>
        <taxon>Dikarya</taxon>
        <taxon>Basidiomycota</taxon>
        <taxon>Agaricomycotina</taxon>
        <taxon>Agaricomycetes</taxon>
        <taxon>Agaricomycetidae</taxon>
        <taxon>Boletales</taxon>
        <taxon>Sclerodermatineae</taxon>
        <taxon>Pisolithaceae</taxon>
        <taxon>Pisolithus</taxon>
    </lineage>
</organism>
<evidence type="ECO:0000313" key="5">
    <source>
        <dbReference type="Proteomes" id="UP000054217"/>
    </source>
</evidence>
<dbReference type="STRING" id="870435.A0A0C3KJW8"/>
<feature type="compositionally biased region" description="Polar residues" evidence="2">
    <location>
        <begin position="72"/>
        <end position="86"/>
    </location>
</feature>
<accession>A0A0C3KJW8</accession>
<feature type="compositionally biased region" description="Low complexity" evidence="2">
    <location>
        <begin position="645"/>
        <end position="656"/>
    </location>
</feature>
<sequence length="1091" mass="118146">MGGSASGPRLKRHEPQIDASRAYDGRMDHGPVHPIFGRGGVAMPGMVGQRGESASARTTATIATAPSSTDSPVLSNGPLATNQPRPRTTSTLAAALRYVEKLNEQAPPRAQTPRLSGLGIRERRMSTPGCNSSSENKVNASATTFSPRSENFTEKTIIPDITANPPATHSATDPSKVFVSQATEPSSKTFISDVRSRQPISEARNKALPDGARAGALMQSVPGTSINPPPSTPSTSPRVLPGPFASSDRMTPDSQPERGSASAFLRPRTNSAKDPTPSISRLQGRGFVQSVVRASEAGSQARPVSVKNVLSSSPSQFSVEGDLREKFTRRASVLDRWQPGMNTAPPSPSHRMSSPTRSQIGDLRQGQDNSNIITHDTGRSIRSAVSMSAIPKIAVNKSDAMSEQGVDKKLGSASTKITLIKPTRTGDSPPVPVVNELGIKKGGLTMTEVVTKDIKERDRTIPTIPRLGMSGSPSSGKPLSHPTKDRAKKPRKVARFEEIRASEPGRCEVSPAGSSALGVHFTKSCSLSATETRFPTSDTQHRRNPVGPAVVSHPEFALEAKVSPPNASGRVAGLMPTMLLQGVQGDSSGTTTKDKEEHTVSALPVRKPRIPSTGNRARVMDVAQVMNGARQSSLPICLRQGPPTGLSSDSGSDSILAPSVERRKSNYESRPELATPAVKDETALLSTPIDTLSRTTEINDDVKEGLTEPVTKPLERPTATTEESEVVRIDHVDEPPPRMDVKALLEANSSLPFVPSPDLTTISVEVMSVLHENATPVSCDTSILYDTELLVIVHRARSHKSGLATTKVWCWQGRKSHCGMREEGKVGELARRYGTSPEYVRQQCEPPELIHALGGRLAIRQGSRAHWSSENTTMHVIRSNNNQILIDELDLRIRNLCSGYSYCITIMDNVYVWYGIGSVPAERSAALEYAKSLATRATTIIELTEGVNDGDDDMFWMIMGDPESYARADYWRWRQNSTPSEPRCWLVELSNADAPVRLVSVLSAEIILQESVYVIDCCWEFFVLVGKRARGKRADITLAVNTAMAMSRLDTESKPFSPTVHVLILPTQLPLDMRLAFRNLDELVLVSPLFC</sequence>
<dbReference type="Pfam" id="PF25480">
    <property type="entry name" value="DUF7904"/>
    <property type="match status" value="1"/>
</dbReference>